<dbReference type="EMBL" id="JBDODL010007303">
    <property type="protein sequence ID" value="MES1923631.1"/>
    <property type="molecule type" value="Genomic_DNA"/>
</dbReference>
<accession>A0ABV2AVE6</accession>
<dbReference type="Gene3D" id="3.30.230.80">
    <property type="match status" value="1"/>
</dbReference>
<dbReference type="Pfam" id="PF00183">
    <property type="entry name" value="HSP90"/>
    <property type="match status" value="1"/>
</dbReference>
<feature type="non-terminal residue" evidence="4">
    <location>
        <position position="1"/>
    </location>
</feature>
<dbReference type="SUPFAM" id="SSF54211">
    <property type="entry name" value="Ribosomal protein S5 domain 2-like"/>
    <property type="match status" value="1"/>
</dbReference>
<gene>
    <name evidence="4" type="primary">HSP82</name>
    <name evidence="4" type="ORF">MHBO_005244</name>
</gene>
<organism evidence="4 5">
    <name type="scientific">Bonamia ostreae</name>
    <dbReference type="NCBI Taxonomy" id="126728"/>
    <lineage>
        <taxon>Eukaryota</taxon>
        <taxon>Sar</taxon>
        <taxon>Rhizaria</taxon>
        <taxon>Endomyxa</taxon>
        <taxon>Ascetosporea</taxon>
        <taxon>Haplosporida</taxon>
        <taxon>Bonamia</taxon>
    </lineage>
</organism>
<comment type="similarity">
    <text evidence="1">Belongs to the heat shock protein 90 family.</text>
</comment>
<comment type="caution">
    <text evidence="4">The sequence shown here is derived from an EMBL/GenBank/DDBJ whole genome shotgun (WGS) entry which is preliminary data.</text>
</comment>
<evidence type="ECO:0000313" key="4">
    <source>
        <dbReference type="EMBL" id="MES1923631.1"/>
    </source>
</evidence>
<sequence length="147" mass="17227">EKKEDKSDEVAVKDVSDAPEPKKEKKKVTEIVEEFTRVNSTKPLWAMKPEDIKKEEYTAFYKSISNDWEEPLAYKHFHVEGQVEFTVILFVPKRMPFDLFNNNKDPSNIKLFVRRVLINEQAKELCPEYLSFIKGVVDSEEMPLNIS</sequence>
<proteinExistence type="inferred from homology"/>
<dbReference type="InterPro" id="IPR020568">
    <property type="entry name" value="Ribosomal_Su5_D2-typ_SF"/>
</dbReference>
<evidence type="ECO:0000256" key="2">
    <source>
        <dbReference type="ARBA" id="ARBA00023186"/>
    </source>
</evidence>
<reference evidence="4 5" key="1">
    <citation type="journal article" date="2024" name="BMC Biol.">
        <title>Comparative genomics of Ascetosporea gives new insight into the evolutionary basis for animal parasitism in Rhizaria.</title>
        <authorList>
            <person name="Hiltunen Thoren M."/>
            <person name="Onut-Brannstrom I."/>
            <person name="Alfjorden A."/>
            <person name="Peckova H."/>
            <person name="Swords F."/>
            <person name="Hooper C."/>
            <person name="Holzer A.S."/>
            <person name="Bass D."/>
            <person name="Burki F."/>
        </authorList>
    </citation>
    <scope>NUCLEOTIDE SEQUENCE [LARGE SCALE GENOMIC DNA]</scope>
    <source>
        <strain evidence="4">20-A016</strain>
    </source>
</reference>
<evidence type="ECO:0000256" key="1">
    <source>
        <dbReference type="ARBA" id="ARBA00008239"/>
    </source>
</evidence>
<protein>
    <submittedName>
        <fullName evidence="4">Hsp90 chaperone hsp82</fullName>
    </submittedName>
</protein>
<feature type="region of interest" description="Disordered" evidence="3">
    <location>
        <begin position="1"/>
        <end position="26"/>
    </location>
</feature>
<evidence type="ECO:0000313" key="5">
    <source>
        <dbReference type="Proteomes" id="UP001439008"/>
    </source>
</evidence>
<keyword evidence="2" id="KW-0143">Chaperone</keyword>
<evidence type="ECO:0000256" key="3">
    <source>
        <dbReference type="SAM" id="MobiDB-lite"/>
    </source>
</evidence>
<dbReference type="Proteomes" id="UP001439008">
    <property type="component" value="Unassembled WGS sequence"/>
</dbReference>
<keyword evidence="5" id="KW-1185">Reference proteome</keyword>
<dbReference type="InterPro" id="IPR001404">
    <property type="entry name" value="Hsp90_fam"/>
</dbReference>
<name>A0ABV2AVE6_9EUKA</name>
<feature type="non-terminal residue" evidence="4">
    <location>
        <position position="147"/>
    </location>
</feature>
<dbReference type="PANTHER" id="PTHR11528">
    <property type="entry name" value="HEAT SHOCK PROTEIN 90 FAMILY MEMBER"/>
    <property type="match status" value="1"/>
</dbReference>